<dbReference type="Pfam" id="PF02151">
    <property type="entry name" value="UVR"/>
    <property type="match status" value="1"/>
</dbReference>
<gene>
    <name evidence="2" type="ORF">J2S72_000650</name>
</gene>
<dbReference type="InterPro" id="IPR001943">
    <property type="entry name" value="UVR_dom"/>
</dbReference>
<evidence type="ECO:0000259" key="1">
    <source>
        <dbReference type="PROSITE" id="PS50151"/>
    </source>
</evidence>
<reference evidence="2 3" key="1">
    <citation type="submission" date="2023-07" db="EMBL/GenBank/DDBJ databases">
        <title>Genomic Encyclopedia of Type Strains, Phase IV (KMG-IV): sequencing the most valuable type-strain genomes for metagenomic binning, comparative biology and taxonomic classification.</title>
        <authorList>
            <person name="Goeker M."/>
        </authorList>
    </citation>
    <scope>NUCLEOTIDE SEQUENCE [LARGE SCALE GENOMIC DNA]</scope>
    <source>
        <strain evidence="2 3">DSM 22616</strain>
    </source>
</reference>
<proteinExistence type="predicted"/>
<comment type="caution">
    <text evidence="2">The sequence shown here is derived from an EMBL/GenBank/DDBJ whole genome shotgun (WGS) entry which is preliminary data.</text>
</comment>
<dbReference type="RefSeq" id="WP_023055363.1">
    <property type="nucleotide sequence ID" value="NZ_JAUSTN010000003.1"/>
</dbReference>
<dbReference type="PANTHER" id="PTHR38430">
    <property type="entry name" value="PROTEIN-ARGININE KINASE ACTIVATOR PROTEIN"/>
    <property type="match status" value="1"/>
</dbReference>
<keyword evidence="2" id="KW-0808">Transferase</keyword>
<name>A0ABU0ATP1_9FIRM</name>
<evidence type="ECO:0000313" key="3">
    <source>
        <dbReference type="Proteomes" id="UP001236559"/>
    </source>
</evidence>
<dbReference type="PIRSF" id="PIRSF015034">
    <property type="entry name" value="YacH"/>
    <property type="match status" value="1"/>
</dbReference>
<evidence type="ECO:0000313" key="2">
    <source>
        <dbReference type="EMBL" id="MDQ0274633.1"/>
    </source>
</evidence>
<organism evidence="2 3">
    <name type="scientific">Peptoniphilus koenoeneniae</name>
    <dbReference type="NCBI Taxonomy" id="507751"/>
    <lineage>
        <taxon>Bacteria</taxon>
        <taxon>Bacillati</taxon>
        <taxon>Bacillota</taxon>
        <taxon>Tissierellia</taxon>
        <taxon>Tissierellales</taxon>
        <taxon>Peptoniphilaceae</taxon>
        <taxon>Peptoniphilus</taxon>
    </lineage>
</organism>
<keyword evidence="3" id="KW-1185">Reference proteome</keyword>
<protein>
    <submittedName>
        <fullName evidence="2">Protein arginine kinase activator</fullName>
    </submittedName>
</protein>
<dbReference type="PROSITE" id="PS50151">
    <property type="entry name" value="UVR"/>
    <property type="match status" value="1"/>
</dbReference>
<dbReference type="GO" id="GO:0016301">
    <property type="term" value="F:kinase activity"/>
    <property type="evidence" value="ECO:0007669"/>
    <property type="project" value="UniProtKB-KW"/>
</dbReference>
<dbReference type="PANTHER" id="PTHR38430:SF1">
    <property type="entry name" value="PROTEIN-ARGININE KINASE ACTIVATOR PROTEIN"/>
    <property type="match status" value="1"/>
</dbReference>
<dbReference type="Proteomes" id="UP001236559">
    <property type="component" value="Unassembled WGS sequence"/>
</dbReference>
<accession>A0ABU0ATP1</accession>
<sequence length="167" mass="19273">MICDNCKKNEAVISFTKIVGEDISEIHLCSQCAEKKLKGEGFFNVFMNDRVKGFLQDIFKFRGGSEDQMEIKECRNCGSTLGQVMEETCVGCESCYDEFRPDVERFLKNLQNSWTHKGKMPINISEDLKLRRHEMDLNDKLNMAVSLENYEEAAKIRDEIKALRGKK</sequence>
<keyword evidence="2" id="KW-0418">Kinase</keyword>
<feature type="domain" description="UVR" evidence="1">
    <location>
        <begin position="131"/>
        <end position="166"/>
    </location>
</feature>
<dbReference type="InterPro" id="IPR025542">
    <property type="entry name" value="YacH"/>
</dbReference>
<dbReference type="EMBL" id="JAUSTN010000003">
    <property type="protein sequence ID" value="MDQ0274633.1"/>
    <property type="molecule type" value="Genomic_DNA"/>
</dbReference>